<reference evidence="4" key="1">
    <citation type="submission" date="2022-06" db="EMBL/GenBank/DDBJ databases">
        <title>Uncovering the hologenomic basis of an extraordinary plant invasion.</title>
        <authorList>
            <person name="Bieker V.C."/>
            <person name="Martin M.D."/>
            <person name="Gilbert T."/>
            <person name="Hodgins K."/>
            <person name="Battlay P."/>
            <person name="Petersen B."/>
            <person name="Wilson J."/>
        </authorList>
    </citation>
    <scope>NUCLEOTIDE SEQUENCE</scope>
    <source>
        <strain evidence="4">AA19_3_7</strain>
        <tissue evidence="4">Leaf</tissue>
    </source>
</reference>
<protein>
    <recommendedName>
        <fullName evidence="3">DNA mismatch repair protein MutS-like N-terminal domain-containing protein</fullName>
    </recommendedName>
</protein>
<dbReference type="PANTHER" id="PTHR11361:SF148">
    <property type="entry name" value="DNA MISMATCH REPAIR PROTEIN MSH6"/>
    <property type="match status" value="1"/>
</dbReference>
<dbReference type="Proteomes" id="UP001206925">
    <property type="component" value="Unassembled WGS sequence"/>
</dbReference>
<keyword evidence="5" id="KW-1185">Reference proteome</keyword>
<organism evidence="4 5">
    <name type="scientific">Ambrosia artemisiifolia</name>
    <name type="common">Common ragweed</name>
    <dbReference type="NCBI Taxonomy" id="4212"/>
    <lineage>
        <taxon>Eukaryota</taxon>
        <taxon>Viridiplantae</taxon>
        <taxon>Streptophyta</taxon>
        <taxon>Embryophyta</taxon>
        <taxon>Tracheophyta</taxon>
        <taxon>Spermatophyta</taxon>
        <taxon>Magnoliopsida</taxon>
        <taxon>eudicotyledons</taxon>
        <taxon>Gunneridae</taxon>
        <taxon>Pentapetalae</taxon>
        <taxon>asterids</taxon>
        <taxon>campanulids</taxon>
        <taxon>Asterales</taxon>
        <taxon>Asteraceae</taxon>
        <taxon>Asteroideae</taxon>
        <taxon>Heliantheae alliance</taxon>
        <taxon>Heliantheae</taxon>
        <taxon>Ambrosia</taxon>
    </lineage>
</organism>
<feature type="non-terminal residue" evidence="4">
    <location>
        <position position="510"/>
    </location>
</feature>
<comment type="caution">
    <text evidence="4">The sequence shown here is derived from an EMBL/GenBank/DDBJ whole genome shotgun (WGS) entry which is preliminary data.</text>
</comment>
<accession>A0AAD5D2X4</accession>
<evidence type="ECO:0000256" key="2">
    <source>
        <dbReference type="SAM" id="MobiDB-lite"/>
    </source>
</evidence>
<dbReference type="GO" id="GO:0030983">
    <property type="term" value="F:mismatched DNA binding"/>
    <property type="evidence" value="ECO:0007669"/>
    <property type="project" value="InterPro"/>
</dbReference>
<dbReference type="GO" id="GO:0006298">
    <property type="term" value="P:mismatch repair"/>
    <property type="evidence" value="ECO:0007669"/>
    <property type="project" value="InterPro"/>
</dbReference>
<dbReference type="GO" id="GO:0140664">
    <property type="term" value="F:ATP-dependent DNA damage sensor activity"/>
    <property type="evidence" value="ECO:0007669"/>
    <property type="project" value="InterPro"/>
</dbReference>
<feature type="domain" description="DNA mismatch repair protein MutS-like N-terminal" evidence="3">
    <location>
        <begin position="266"/>
        <end position="376"/>
    </location>
</feature>
<feature type="region of interest" description="Disordered" evidence="2">
    <location>
        <begin position="95"/>
        <end position="114"/>
    </location>
</feature>
<feature type="compositionally biased region" description="Basic and acidic residues" evidence="2">
    <location>
        <begin position="100"/>
        <end position="114"/>
    </location>
</feature>
<dbReference type="InterPro" id="IPR045076">
    <property type="entry name" value="MutS"/>
</dbReference>
<name>A0AAD5D2X4_AMBAR</name>
<dbReference type="SUPFAM" id="SSF55271">
    <property type="entry name" value="DNA repair protein MutS, domain I"/>
    <property type="match status" value="1"/>
</dbReference>
<feature type="region of interest" description="Disordered" evidence="2">
    <location>
        <begin position="1"/>
        <end position="42"/>
    </location>
</feature>
<evidence type="ECO:0000259" key="3">
    <source>
        <dbReference type="Pfam" id="PF01624"/>
    </source>
</evidence>
<evidence type="ECO:0000313" key="5">
    <source>
        <dbReference type="Proteomes" id="UP001206925"/>
    </source>
</evidence>
<dbReference type="Gene3D" id="3.40.1170.10">
    <property type="entry name" value="DNA repair protein MutS, domain I"/>
    <property type="match status" value="1"/>
</dbReference>
<evidence type="ECO:0000256" key="1">
    <source>
        <dbReference type="ARBA" id="ARBA00006271"/>
    </source>
</evidence>
<dbReference type="PANTHER" id="PTHR11361">
    <property type="entry name" value="DNA MISMATCH REPAIR PROTEIN MUTS FAMILY MEMBER"/>
    <property type="match status" value="1"/>
</dbReference>
<dbReference type="GO" id="GO:0005524">
    <property type="term" value="F:ATP binding"/>
    <property type="evidence" value="ECO:0007669"/>
    <property type="project" value="InterPro"/>
</dbReference>
<dbReference type="Gene3D" id="3.30.420.110">
    <property type="entry name" value="MutS, connector domain"/>
    <property type="match status" value="1"/>
</dbReference>
<gene>
    <name evidence="4" type="ORF">M8C21_012327</name>
</gene>
<evidence type="ECO:0000313" key="4">
    <source>
        <dbReference type="EMBL" id="KAI7753196.1"/>
    </source>
</evidence>
<dbReference type="InterPro" id="IPR007695">
    <property type="entry name" value="DNA_mismatch_repair_MutS-lik_N"/>
</dbReference>
<comment type="similarity">
    <text evidence="1">Belongs to the DNA mismatch repair MutS family.</text>
</comment>
<dbReference type="InterPro" id="IPR016151">
    <property type="entry name" value="DNA_mismatch_repair_MutS_N"/>
</dbReference>
<dbReference type="AlphaFoldDB" id="A0AAD5D2X4"/>
<dbReference type="GO" id="GO:0032301">
    <property type="term" value="C:MutSalpha complex"/>
    <property type="evidence" value="ECO:0007669"/>
    <property type="project" value="TreeGrafter"/>
</dbReference>
<proteinExistence type="inferred from homology"/>
<dbReference type="EMBL" id="JAMZMK010005511">
    <property type="protein sequence ID" value="KAI7753196.1"/>
    <property type="molecule type" value="Genomic_DNA"/>
</dbReference>
<dbReference type="InterPro" id="IPR036678">
    <property type="entry name" value="MutS_con_dom_sf"/>
</dbReference>
<dbReference type="Pfam" id="PF01624">
    <property type="entry name" value="MutS_I"/>
    <property type="match status" value="1"/>
</dbReference>
<sequence>MKRQQSILSFLHKRPPPEPEPEKPVPEQKLKPKILTGSNRSSINSSGVEILLLDDIKGTETPPEKEQRPFFPLTSVDRTGESVFSSIKHKFMKRNSVETQKTRDDRNSSDDRTDYVNLTSNKYSYSSGRDMMSSIPVFPRMESVMDVEETVCIGNKGHPLVIENDGDIIGPETPGTKPLASHSCNLGSNATATTNFLMGSSKRVKFSDNLPVENKKDDLASEMASKFDWLHPSKIRDANGRRPDNPLYDKRTLYIPPDVFKKMSASQKQYWSVKSQYMDVLIFFKVGKFYELYELDAEIGHKELDWKITMSGVGKCRQVGITEHAIDDAIEKLLARMYKVGRVEQLETADQAKSRGNSSVIQRKLVQVLTPSTLIHGNIGPQAVHLLSLKEGTSDPADGTTAYGFAFVDCASLQFWIGSVSPAEIIYESQGLSKETQKALNKYSMMGSAVSQLTPAQPFSDFVDSSEVLNVFQLKGYFKGSSNVWDRALDEVVHQDIALYALGGLASHLS</sequence>
<feature type="compositionally biased region" description="Basic and acidic residues" evidence="2">
    <location>
        <begin position="15"/>
        <end position="30"/>
    </location>
</feature>